<gene>
    <name evidence="2" type="ORF">CKO45_05850</name>
</gene>
<name>A0ABS1CUX5_9PROT</name>
<keyword evidence="3" id="KW-1185">Reference proteome</keyword>
<evidence type="ECO:0000313" key="2">
    <source>
        <dbReference type="EMBL" id="MBK1657752.1"/>
    </source>
</evidence>
<evidence type="ECO:0000313" key="3">
    <source>
        <dbReference type="Proteomes" id="UP000697995"/>
    </source>
</evidence>
<accession>A0ABS1CUX5</accession>
<proteinExistence type="predicted"/>
<feature type="region of interest" description="Disordered" evidence="1">
    <location>
        <begin position="74"/>
        <end position="94"/>
    </location>
</feature>
<sequence>MMAGASSTGAAGYLGMVSKNPMRWPQPSAAAGTILSLEDNGRGQPCAMIQINRARPTARPGRRRCRPAAAWRAIPQGHGAPSPRGRFALAGDLP</sequence>
<reference evidence="2 3" key="1">
    <citation type="journal article" date="2020" name="Microorganisms">
        <title>Osmotic Adaptation and Compatible Solute Biosynthesis of Phototrophic Bacteria as Revealed from Genome Analyses.</title>
        <authorList>
            <person name="Imhoff J.F."/>
            <person name="Rahn T."/>
            <person name="Kunzel S."/>
            <person name="Keller A."/>
            <person name="Neulinger S.C."/>
        </authorList>
    </citation>
    <scope>NUCLEOTIDE SEQUENCE [LARGE SCALE GENOMIC DNA]</scope>
    <source>
        <strain evidence="2 3">DSM 15382</strain>
    </source>
</reference>
<dbReference type="EMBL" id="NRSG01000027">
    <property type="protein sequence ID" value="MBK1657752.1"/>
    <property type="molecule type" value="Genomic_DNA"/>
</dbReference>
<dbReference type="Proteomes" id="UP000697995">
    <property type="component" value="Unassembled WGS sequence"/>
</dbReference>
<evidence type="ECO:0000256" key="1">
    <source>
        <dbReference type="SAM" id="MobiDB-lite"/>
    </source>
</evidence>
<comment type="caution">
    <text evidence="2">The sequence shown here is derived from an EMBL/GenBank/DDBJ whole genome shotgun (WGS) entry which is preliminary data.</text>
</comment>
<protein>
    <submittedName>
        <fullName evidence="2">Uncharacterized protein</fullName>
    </submittedName>
</protein>
<organism evidence="2 3">
    <name type="scientific">Paracraurococcus ruber</name>
    <dbReference type="NCBI Taxonomy" id="77675"/>
    <lineage>
        <taxon>Bacteria</taxon>
        <taxon>Pseudomonadati</taxon>
        <taxon>Pseudomonadota</taxon>
        <taxon>Alphaproteobacteria</taxon>
        <taxon>Acetobacterales</taxon>
        <taxon>Roseomonadaceae</taxon>
        <taxon>Paracraurococcus</taxon>
    </lineage>
</organism>